<evidence type="ECO:0000313" key="1">
    <source>
        <dbReference type="EMBL" id="CAI8004078.1"/>
    </source>
</evidence>
<sequence>MGPHTATSYHPLAGVKWSRYQSSSLLSRLCSSPQSQSTQSTLQLQNSWRELLVHTVRWPVTVCLPVSELMLDCLRMRKKQMLLQPHRFPSLLHLNSPPFSLFQFHLMTTSISGEALQPQDLSAPTMVWTFSYTTSSNVIVGSLLTSL</sequence>
<reference evidence="1" key="1">
    <citation type="submission" date="2023-03" db="EMBL/GenBank/DDBJ databases">
        <authorList>
            <person name="Steffen K."/>
            <person name="Cardenas P."/>
        </authorList>
    </citation>
    <scope>NUCLEOTIDE SEQUENCE</scope>
</reference>
<dbReference type="EMBL" id="CASHTH010000550">
    <property type="protein sequence ID" value="CAI8004078.1"/>
    <property type="molecule type" value="Genomic_DNA"/>
</dbReference>
<accession>A0AA35R4N2</accession>
<dbReference type="AlphaFoldDB" id="A0AA35R4N2"/>
<organism evidence="1 2">
    <name type="scientific">Geodia barretti</name>
    <name type="common">Barrett's horny sponge</name>
    <dbReference type="NCBI Taxonomy" id="519541"/>
    <lineage>
        <taxon>Eukaryota</taxon>
        <taxon>Metazoa</taxon>
        <taxon>Porifera</taxon>
        <taxon>Demospongiae</taxon>
        <taxon>Heteroscleromorpha</taxon>
        <taxon>Tetractinellida</taxon>
        <taxon>Astrophorina</taxon>
        <taxon>Geodiidae</taxon>
        <taxon>Geodia</taxon>
    </lineage>
</organism>
<gene>
    <name evidence="1" type="ORF">GBAR_LOCUS3828</name>
</gene>
<protein>
    <submittedName>
        <fullName evidence="1">Uncharacterized protein</fullName>
    </submittedName>
</protein>
<comment type="caution">
    <text evidence="1">The sequence shown here is derived from an EMBL/GenBank/DDBJ whole genome shotgun (WGS) entry which is preliminary data.</text>
</comment>
<dbReference type="Proteomes" id="UP001174909">
    <property type="component" value="Unassembled WGS sequence"/>
</dbReference>
<name>A0AA35R4N2_GEOBA</name>
<evidence type="ECO:0000313" key="2">
    <source>
        <dbReference type="Proteomes" id="UP001174909"/>
    </source>
</evidence>
<proteinExistence type="predicted"/>
<keyword evidence="2" id="KW-1185">Reference proteome</keyword>